<evidence type="ECO:0000313" key="2">
    <source>
        <dbReference type="Proteomes" id="UP000007473"/>
    </source>
</evidence>
<organism evidence="1 2">
    <name type="scientific">Mycoplasmopsis fermentans (strain M64)</name>
    <name type="common">Mycoplasma fermentans</name>
    <dbReference type="NCBI Taxonomy" id="943945"/>
    <lineage>
        <taxon>Bacteria</taxon>
        <taxon>Bacillati</taxon>
        <taxon>Mycoplasmatota</taxon>
        <taxon>Mycoplasmoidales</taxon>
        <taxon>Metamycoplasmataceae</taxon>
        <taxon>Mycoplasmopsis</taxon>
    </lineage>
</organism>
<gene>
    <name evidence="1" type="ordered locus">MfeM64YM_0602</name>
</gene>
<proteinExistence type="predicted"/>
<reference evidence="1 2" key="1">
    <citation type="journal article" date="2011" name="J. Bacteriol.">
        <title>Genome sequence of the repetitive-sequence-rich Mycoplasma fermentans strain M64.</title>
        <authorList>
            <person name="Shu H.W."/>
            <person name="Liu T.T."/>
            <person name="Chang H.Y."/>
            <person name="Liu Y.M."/>
            <person name="Wu K.M."/>
            <person name="Shu H.Y."/>
            <person name="Tsai S.F."/>
            <person name="Hsiao K.J."/>
            <person name="Hu W.S."/>
            <person name="Ng W.V."/>
        </authorList>
    </citation>
    <scope>NUCLEOTIDE SEQUENCE [LARGE SCALE GENOMIC DNA]</scope>
    <source>
        <strain evidence="1 2">M64</strain>
    </source>
</reference>
<dbReference type="Proteomes" id="UP000007473">
    <property type="component" value="Chromosome"/>
</dbReference>
<protein>
    <submittedName>
        <fullName evidence="1">Uncharacterized protein</fullName>
    </submittedName>
</protein>
<accession>A0AB32XC04</accession>
<evidence type="ECO:0000313" key="1">
    <source>
        <dbReference type="EMBL" id="ADV34600.1"/>
    </source>
</evidence>
<dbReference type="KEGG" id="mfm:MfeM64YM_0602"/>
<dbReference type="AlphaFoldDB" id="A0AB32XC04"/>
<sequence length="27" mass="3487">MKYKKSKNAKKYEKNRIFFTIFEFFIH</sequence>
<dbReference type="EMBL" id="CP002458">
    <property type="protein sequence ID" value="ADV34600.1"/>
    <property type="molecule type" value="Genomic_DNA"/>
</dbReference>
<name>A0AB32XC04_MYCFM</name>